<sequence length="567" mass="64674">MTIIDQVKLKFNQPQMRYITARGKKEGISLWGRGTGKSSIIAWDIHEIVQTMPRSCWVIVGSTYKQVLSRTLPSTISSLERLGYRLNHDFYIGRKPPATLNWPRPHEGPLNYDHFIIFKNGTGFHLVSLDAGGSSSRGLNVDGFIGDEALLFDKNKLDADLSATNRGNGQFFGKNPKHHGVFLFSSMPWGDQGRWLLDKSRYYEQEGVDLVERQNALIEAQVRFLDATSDQERLTIWRDEVMKLMAAVRYFPSAPKKGTFYSEANAFDNIQNLGLQYLLDQRKFMTDFTFMVEMMNRRPTTVEGGFYPQLNQAVHVQECADDSFILGLDMNLKQLKQAGGAMFGEKGFEKDLSTSLGDSDCRSHQALRVSVDWGARITTLVVGQPHVDKREYRFLKGMHVKHPAFIDDLLDEFCRYYQPHLKKEVQFLSDEEYGNARRPDSAYTLNEQFMRGLRARGWRVQPFGLGRIPGHPTRYQLAQALLSERDPKLLRMRFNKVNTKDVVQAMLLAPVSQDSKGRIIKVKTSEKKESFPAQHATHYTDNVDLHMLSCGTDVINAGIDWSRALVV</sequence>
<dbReference type="OrthoDB" id="1151239at2"/>
<dbReference type="Gene3D" id="3.40.50.300">
    <property type="entry name" value="P-loop containing nucleotide triphosphate hydrolases"/>
    <property type="match status" value="1"/>
</dbReference>
<dbReference type="RefSeq" id="WP_100335158.1">
    <property type="nucleotide sequence ID" value="NZ_PGFA01000001.1"/>
</dbReference>
<proteinExistence type="predicted"/>
<dbReference type="InterPro" id="IPR027417">
    <property type="entry name" value="P-loop_NTPase"/>
</dbReference>
<dbReference type="AlphaFoldDB" id="A0A2M9BNA4"/>
<evidence type="ECO:0000313" key="2">
    <source>
        <dbReference type="Proteomes" id="UP000228535"/>
    </source>
</evidence>
<reference evidence="1 2" key="1">
    <citation type="submission" date="2017-11" db="EMBL/GenBank/DDBJ databases">
        <title>Genomic Encyclopedia of Archaeal and Bacterial Type Strains, Phase II (KMG-II): From Individual Species to Whole Genera.</title>
        <authorList>
            <person name="Goeker M."/>
        </authorList>
    </citation>
    <scope>NUCLEOTIDE SEQUENCE [LARGE SCALE GENOMIC DNA]</scope>
    <source>
        <strain evidence="1 2">DSM 11115</strain>
    </source>
</reference>
<evidence type="ECO:0008006" key="3">
    <source>
        <dbReference type="Google" id="ProtNLM"/>
    </source>
</evidence>
<keyword evidence="2" id="KW-1185">Reference proteome</keyword>
<name>A0A2M9BNA4_9BACT</name>
<evidence type="ECO:0000313" key="1">
    <source>
        <dbReference type="EMBL" id="PJJ59437.1"/>
    </source>
</evidence>
<dbReference type="Proteomes" id="UP000228535">
    <property type="component" value="Unassembled WGS sequence"/>
</dbReference>
<protein>
    <recommendedName>
        <fullName evidence="3">Terminase family protein</fullName>
    </recommendedName>
</protein>
<organism evidence="1 2">
    <name type="scientific">Hymenobacter chitinivorans DSM 11115</name>
    <dbReference type="NCBI Taxonomy" id="1121954"/>
    <lineage>
        <taxon>Bacteria</taxon>
        <taxon>Pseudomonadati</taxon>
        <taxon>Bacteroidota</taxon>
        <taxon>Cytophagia</taxon>
        <taxon>Cytophagales</taxon>
        <taxon>Hymenobacteraceae</taxon>
        <taxon>Hymenobacter</taxon>
    </lineage>
</organism>
<dbReference type="EMBL" id="PGFA01000001">
    <property type="protein sequence ID" value="PJJ59437.1"/>
    <property type="molecule type" value="Genomic_DNA"/>
</dbReference>
<accession>A0A2M9BNA4</accession>
<comment type="caution">
    <text evidence="1">The sequence shown here is derived from an EMBL/GenBank/DDBJ whole genome shotgun (WGS) entry which is preliminary data.</text>
</comment>
<gene>
    <name evidence="1" type="ORF">CLV45_0854</name>
</gene>